<protein>
    <submittedName>
        <fullName evidence="2">Uncharacterized protein</fullName>
    </submittedName>
</protein>
<organism evidence="2 3">
    <name type="scientific">Leptospira wolffii</name>
    <dbReference type="NCBI Taxonomy" id="409998"/>
    <lineage>
        <taxon>Bacteria</taxon>
        <taxon>Pseudomonadati</taxon>
        <taxon>Spirochaetota</taxon>
        <taxon>Spirochaetia</taxon>
        <taxon>Leptospirales</taxon>
        <taxon>Leptospiraceae</taxon>
        <taxon>Leptospira</taxon>
    </lineage>
</organism>
<dbReference type="RefSeq" id="WP_100760131.1">
    <property type="nucleotide sequence ID" value="NZ_NPDT01000010.1"/>
</dbReference>
<dbReference type="EMBL" id="NPDT01000010">
    <property type="protein sequence ID" value="PJZ64359.1"/>
    <property type="molecule type" value="Genomic_DNA"/>
</dbReference>
<evidence type="ECO:0000256" key="1">
    <source>
        <dbReference type="SAM" id="Phobius"/>
    </source>
</evidence>
<sequence length="252" mass="28960">MNWQKIKEVWAKVVVRWETFYNWIFGLATTPPDSAESKRVLFLTYSWIIVLLFLTGFILSGKNPLKLLVPFTLYDLPNFDHRKETVIYGSDGEGEVFPVKRKVLLTGEDFRHDVLTLIGETGESSYFDPSVPNASAQFRSLKKLPNLQDSVISIWKRGDVLLLDLRRSTIEGLLADMKFRIDYTYASQMTEEQKEVEIARKKSVLLSSAFLAVEKTLFENYPEIHRIEYRLGGEPGDIPGLTYSLSTSHNRQ</sequence>
<evidence type="ECO:0000313" key="3">
    <source>
        <dbReference type="Proteomes" id="UP000231912"/>
    </source>
</evidence>
<keyword evidence="1" id="KW-0472">Membrane</keyword>
<name>A0A2M9Z7F3_9LEPT</name>
<dbReference type="NCBIfam" id="NF047612">
    <property type="entry name" value="LIC_10740_fam"/>
    <property type="match status" value="1"/>
</dbReference>
<evidence type="ECO:0000313" key="2">
    <source>
        <dbReference type="EMBL" id="PJZ64359.1"/>
    </source>
</evidence>
<proteinExistence type="predicted"/>
<dbReference type="AlphaFoldDB" id="A0A2M9Z7F3"/>
<feature type="transmembrane region" description="Helical" evidence="1">
    <location>
        <begin position="40"/>
        <end position="59"/>
    </location>
</feature>
<keyword evidence="1" id="KW-0812">Transmembrane</keyword>
<dbReference type="Proteomes" id="UP000231912">
    <property type="component" value="Unassembled WGS sequence"/>
</dbReference>
<accession>A0A2M9Z7F3</accession>
<gene>
    <name evidence="2" type="ORF">CH371_18230</name>
</gene>
<reference evidence="2 3" key="1">
    <citation type="submission" date="2017-07" db="EMBL/GenBank/DDBJ databases">
        <title>Leptospira spp. isolated from tropical soils.</title>
        <authorList>
            <person name="Thibeaux R."/>
            <person name="Iraola G."/>
            <person name="Ferres I."/>
            <person name="Bierque E."/>
            <person name="Girault D."/>
            <person name="Soupe-Gilbert M.-E."/>
            <person name="Picardeau M."/>
            <person name="Goarant C."/>
        </authorList>
    </citation>
    <scope>NUCLEOTIDE SEQUENCE [LARGE SCALE GENOMIC DNA]</scope>
    <source>
        <strain evidence="2 3">FH2-C-A2</strain>
    </source>
</reference>
<comment type="caution">
    <text evidence="2">The sequence shown here is derived from an EMBL/GenBank/DDBJ whole genome shotgun (WGS) entry which is preliminary data.</text>
</comment>
<keyword evidence="1" id="KW-1133">Transmembrane helix</keyword>